<dbReference type="RefSeq" id="WP_246902880.1">
    <property type="nucleotide sequence ID" value="NZ_JALJRB010000002.1"/>
</dbReference>
<dbReference type="EMBL" id="JALJRB010000002">
    <property type="protein sequence ID" value="MCJ8499518.1"/>
    <property type="molecule type" value="Genomic_DNA"/>
</dbReference>
<accession>A0AA41R035</accession>
<protein>
    <submittedName>
        <fullName evidence="1">Uncharacterized protein</fullName>
    </submittedName>
</protein>
<dbReference type="AlphaFoldDB" id="A0AA41R035"/>
<evidence type="ECO:0000313" key="1">
    <source>
        <dbReference type="EMBL" id="MCJ8499518.1"/>
    </source>
</evidence>
<sequence>MKNSGRHLDKTLTDRIIAFFDWRFVAAEPLELQEFTFWLEAECLDPDWRLQSYSKILDLGRGKDVGLSLEVRALNKLLPNHLALVVECFAKITNAMDQGTQMYISADEAKPILKAGLTAEDPQVRENAERARENLLRLGRFDYLDVE</sequence>
<proteinExistence type="predicted"/>
<evidence type="ECO:0000313" key="2">
    <source>
        <dbReference type="Proteomes" id="UP001165427"/>
    </source>
</evidence>
<reference evidence="1" key="1">
    <citation type="submission" date="2022-04" db="EMBL/GenBank/DDBJ databases">
        <title>Desulfatitalea alkaliphila sp. nov., a novel anaerobic sulfate-reducing bacterium isolated from terrestrial mud volcano, Taman Peninsula, Russia.</title>
        <authorList>
            <person name="Khomyakova M.A."/>
            <person name="Merkel A.Y."/>
            <person name="Slobodkin A.I."/>
        </authorList>
    </citation>
    <scope>NUCLEOTIDE SEQUENCE</scope>
    <source>
        <strain evidence="1">M08but</strain>
    </source>
</reference>
<dbReference type="Proteomes" id="UP001165427">
    <property type="component" value="Unassembled WGS sequence"/>
</dbReference>
<comment type="caution">
    <text evidence="1">The sequence shown here is derived from an EMBL/GenBank/DDBJ whole genome shotgun (WGS) entry which is preliminary data.</text>
</comment>
<name>A0AA41R035_9BACT</name>
<keyword evidence="2" id="KW-1185">Reference proteome</keyword>
<gene>
    <name evidence="1" type="ORF">MRX98_02945</name>
</gene>
<organism evidence="1 2">
    <name type="scientific">Desulfatitalea alkaliphila</name>
    <dbReference type="NCBI Taxonomy" id="2929485"/>
    <lineage>
        <taxon>Bacteria</taxon>
        <taxon>Pseudomonadati</taxon>
        <taxon>Thermodesulfobacteriota</taxon>
        <taxon>Desulfobacteria</taxon>
        <taxon>Desulfobacterales</taxon>
        <taxon>Desulfosarcinaceae</taxon>
        <taxon>Desulfatitalea</taxon>
    </lineage>
</organism>